<dbReference type="InterPro" id="IPR002725">
    <property type="entry name" value="YgjP-like_metallopeptidase"/>
</dbReference>
<gene>
    <name evidence="2" type="ORF">A3J93_02425</name>
</gene>
<dbReference type="CDD" id="cd07344">
    <property type="entry name" value="M48_yhfN_like"/>
    <property type="match status" value="1"/>
</dbReference>
<evidence type="ECO:0000313" key="2">
    <source>
        <dbReference type="EMBL" id="OGH88003.1"/>
    </source>
</evidence>
<reference evidence="2 3" key="1">
    <citation type="journal article" date="2016" name="Nat. Commun.">
        <title>Thousands of microbial genomes shed light on interconnected biogeochemical processes in an aquifer system.</title>
        <authorList>
            <person name="Anantharaman K."/>
            <person name="Brown C.T."/>
            <person name="Hug L.A."/>
            <person name="Sharon I."/>
            <person name="Castelle C.J."/>
            <person name="Probst A.J."/>
            <person name="Thomas B.C."/>
            <person name="Singh A."/>
            <person name="Wilkins M.J."/>
            <person name="Karaoz U."/>
            <person name="Brodie E.L."/>
            <person name="Williams K.H."/>
            <person name="Hubbard S.S."/>
            <person name="Banfield J.F."/>
        </authorList>
    </citation>
    <scope>NUCLEOTIDE SEQUENCE [LARGE SCALE GENOMIC DNA]</scope>
</reference>
<dbReference type="Pfam" id="PF01863">
    <property type="entry name" value="YgjP-like"/>
    <property type="match status" value="1"/>
</dbReference>
<feature type="domain" description="YgjP-like metallopeptidase" evidence="1">
    <location>
        <begin position="29"/>
        <end position="231"/>
    </location>
</feature>
<dbReference type="AlphaFoldDB" id="A0A1F6NWB2"/>
<accession>A0A1F6NWB2</accession>
<organism evidence="2 3">
    <name type="scientific">Candidatus Magasanikbacteria bacterium RIFOXYC2_FULL_42_28</name>
    <dbReference type="NCBI Taxonomy" id="1798704"/>
    <lineage>
        <taxon>Bacteria</taxon>
        <taxon>Candidatus Magasanikiibacteriota</taxon>
    </lineage>
</organism>
<protein>
    <recommendedName>
        <fullName evidence="1">YgjP-like metallopeptidase domain-containing protein</fullName>
    </recommendedName>
</protein>
<dbReference type="PANTHER" id="PTHR30399">
    <property type="entry name" value="UNCHARACTERIZED PROTEIN YGJP"/>
    <property type="match status" value="1"/>
</dbReference>
<name>A0A1F6NWB2_9BACT</name>
<proteinExistence type="predicted"/>
<dbReference type="PANTHER" id="PTHR30399:SF1">
    <property type="entry name" value="UTP PYROPHOSPHATASE"/>
    <property type="match status" value="1"/>
</dbReference>
<dbReference type="STRING" id="1798704.A3J93_02425"/>
<dbReference type="InterPro" id="IPR053136">
    <property type="entry name" value="UTP_pyrophosphatase-like"/>
</dbReference>
<dbReference type="Gene3D" id="3.30.2010.10">
    <property type="entry name" value="Metalloproteases ('zincins'), catalytic domain"/>
    <property type="match status" value="1"/>
</dbReference>
<comment type="caution">
    <text evidence="2">The sequence shown here is derived from an EMBL/GenBank/DDBJ whole genome shotgun (WGS) entry which is preliminary data.</text>
</comment>
<evidence type="ECO:0000259" key="1">
    <source>
        <dbReference type="Pfam" id="PF01863"/>
    </source>
</evidence>
<sequence>MSTNSYLQLGSVEALVVRKPIKNLHLSVLPPNGWVRVTAPANMKDDAIRTLLALRLPWIKKQQAKFTGQERQTKRDYSSGESHYFFGKRYRLEVVYKDEAPVVTLKGKNKIILQVRPKSPAIKRREVMMDWYRKELHTVVDELIAKWQKKMGVEVKFWGIKQMKTRWGTCNHKRARVLINLELAKKPIACVEYVVVHELLHLIEKKHSDKFVALMAKYIPKWKGIKEELNSFILSYEEWKY</sequence>
<evidence type="ECO:0000313" key="3">
    <source>
        <dbReference type="Proteomes" id="UP000177907"/>
    </source>
</evidence>
<dbReference type="Proteomes" id="UP000177907">
    <property type="component" value="Unassembled WGS sequence"/>
</dbReference>
<dbReference type="EMBL" id="MFQZ01000008">
    <property type="protein sequence ID" value="OGH88003.1"/>
    <property type="molecule type" value="Genomic_DNA"/>
</dbReference>